<dbReference type="OrthoDB" id="9782422at2"/>
<dbReference type="PANTHER" id="PTHR43309">
    <property type="entry name" value="5-OXOPROLINASE SUBUNIT C"/>
    <property type="match status" value="1"/>
</dbReference>
<dbReference type="RefSeq" id="WP_095371423.1">
    <property type="nucleotide sequence ID" value="NZ_CP022983.1"/>
</dbReference>
<dbReference type="InterPro" id="IPR052708">
    <property type="entry name" value="PxpC"/>
</dbReference>
<evidence type="ECO:0000256" key="1">
    <source>
        <dbReference type="ARBA" id="ARBA00022741"/>
    </source>
</evidence>
<keyword evidence="1" id="KW-0547">Nucleotide-binding</keyword>
<name>A0A248TI13_9BACI</name>
<keyword evidence="2" id="KW-0378">Hydrolase</keyword>
<dbReference type="SUPFAM" id="SSF50891">
    <property type="entry name" value="Cyclophilin-like"/>
    <property type="match status" value="1"/>
</dbReference>
<organism evidence="5 6">
    <name type="scientific">Cytobacillus kochii</name>
    <dbReference type="NCBI Taxonomy" id="859143"/>
    <lineage>
        <taxon>Bacteria</taxon>
        <taxon>Bacillati</taxon>
        <taxon>Bacillota</taxon>
        <taxon>Bacilli</taxon>
        <taxon>Bacillales</taxon>
        <taxon>Bacillaceae</taxon>
        <taxon>Cytobacillus</taxon>
    </lineage>
</organism>
<protein>
    <submittedName>
        <fullName evidence="5">KipI antagonist</fullName>
    </submittedName>
</protein>
<dbReference type="InterPro" id="IPR003778">
    <property type="entry name" value="CT_A_B"/>
</dbReference>
<evidence type="ECO:0000313" key="6">
    <source>
        <dbReference type="Proteomes" id="UP000215137"/>
    </source>
</evidence>
<dbReference type="Gene3D" id="2.40.100.10">
    <property type="entry name" value="Cyclophilin-like"/>
    <property type="match status" value="1"/>
</dbReference>
<evidence type="ECO:0000256" key="3">
    <source>
        <dbReference type="ARBA" id="ARBA00022840"/>
    </source>
</evidence>
<dbReference type="PANTHER" id="PTHR43309:SF5">
    <property type="entry name" value="5-OXOPROLINASE SUBUNIT C"/>
    <property type="match status" value="1"/>
</dbReference>
<proteinExistence type="predicted"/>
<dbReference type="KEGG" id="bko:CKF48_11355"/>
<dbReference type="GO" id="GO:0016787">
    <property type="term" value="F:hydrolase activity"/>
    <property type="evidence" value="ECO:0007669"/>
    <property type="project" value="UniProtKB-KW"/>
</dbReference>
<dbReference type="NCBIfam" id="TIGR00724">
    <property type="entry name" value="urea_amlyse_rel"/>
    <property type="match status" value="1"/>
</dbReference>
<dbReference type="SMART" id="SM00797">
    <property type="entry name" value="AHS2"/>
    <property type="match status" value="1"/>
</dbReference>
<dbReference type="GO" id="GO:0005524">
    <property type="term" value="F:ATP binding"/>
    <property type="evidence" value="ECO:0007669"/>
    <property type="project" value="UniProtKB-KW"/>
</dbReference>
<dbReference type="Proteomes" id="UP000215137">
    <property type="component" value="Chromosome"/>
</dbReference>
<accession>A0A248TI13</accession>
<evidence type="ECO:0000313" key="5">
    <source>
        <dbReference type="EMBL" id="ASV67854.1"/>
    </source>
</evidence>
<keyword evidence="3" id="KW-0067">ATP-binding</keyword>
<evidence type="ECO:0000259" key="4">
    <source>
        <dbReference type="SMART" id="SM00797"/>
    </source>
</evidence>
<sequence>MIEIKKPGLLSTLQDLGRTGYQKYGVIASGVMDQDAHKIANMLVGNSEEQPTLEMTLIGPRIVFHEDCLISLCGGDIGPQINGQQVSLWKPIWVNAGSELTFASYKEGCRTYLAIAGGFDVELVMDSYATYLRAHIGGHNGRALQKGDRLTVKEKSSLSKKMIASLKQSDKPFVEAKWHIPIQMRRPSNQRIRVIEGKQFSLFNKESKIALFNNPYKVASQSDRMGYRLNGSALALSEEKEMISEAVAMGTIQVPPDGQPIILMADRQTTGGYPKIGQVASIDLHVLAQTKPGEEVYFEKISFTEAQKLFIQKEQRLYEYKRSIQIKYQ</sequence>
<keyword evidence="6" id="KW-1185">Reference proteome</keyword>
<evidence type="ECO:0000256" key="2">
    <source>
        <dbReference type="ARBA" id="ARBA00022801"/>
    </source>
</evidence>
<feature type="domain" description="Carboxyltransferase" evidence="4">
    <location>
        <begin position="23"/>
        <end position="316"/>
    </location>
</feature>
<dbReference type="AlphaFoldDB" id="A0A248TI13"/>
<reference evidence="5 6" key="1">
    <citation type="submission" date="2017-08" db="EMBL/GenBank/DDBJ databases">
        <title>Complete Genome Sequence of Bacillus kochii Oregon-R-modENCODE STRAIN BDGP4, isolated from Drosophila melanogaster gut.</title>
        <authorList>
            <person name="Wan K.H."/>
            <person name="Yu C."/>
            <person name="Park S."/>
            <person name="Hammonds A.S."/>
            <person name="Booth B.W."/>
            <person name="Celniker S.E."/>
        </authorList>
    </citation>
    <scope>NUCLEOTIDE SEQUENCE [LARGE SCALE GENOMIC DNA]</scope>
    <source>
        <strain evidence="5 6">BDGP4</strain>
    </source>
</reference>
<dbReference type="InterPro" id="IPR029000">
    <property type="entry name" value="Cyclophilin-like_dom_sf"/>
</dbReference>
<dbReference type="Pfam" id="PF02626">
    <property type="entry name" value="CT_A_B"/>
    <property type="match status" value="1"/>
</dbReference>
<dbReference type="EMBL" id="CP022983">
    <property type="protein sequence ID" value="ASV67854.1"/>
    <property type="molecule type" value="Genomic_DNA"/>
</dbReference>
<gene>
    <name evidence="5" type="ORF">CKF48_11355</name>
</gene>